<reference evidence="7" key="1">
    <citation type="submission" date="2015-02" db="EMBL/GenBank/DDBJ databases">
        <title>Physiological reanalysis, assessment of diazotrophy, and genome sequences of multiple isolates of Streptomyces thermoautotrophicus.</title>
        <authorList>
            <person name="MacKellar D.C."/>
            <person name="Lieber L."/>
            <person name="Norman J."/>
            <person name="Bolger A."/>
            <person name="Tobin C."/>
            <person name="Murray J.W."/>
            <person name="Friesen M."/>
            <person name="Prell J."/>
        </authorList>
    </citation>
    <scope>NUCLEOTIDE SEQUENCE [LARGE SCALE GENOMIC DNA]</scope>
    <source>
        <strain evidence="7">UBT1</strain>
    </source>
</reference>
<comment type="caution">
    <text evidence="5">The sequence shown here is derived from an EMBL/GenBank/DDBJ whole genome shotgun (WGS) entry which is preliminary data.</text>
</comment>
<dbReference type="SUPFAM" id="SSF52317">
    <property type="entry name" value="Class I glutamine amidotransferase-like"/>
    <property type="match status" value="1"/>
</dbReference>
<protein>
    <submittedName>
        <fullName evidence="5">Thiamine biosynthesis protein ThiJ</fullName>
    </submittedName>
</protein>
<accession>A0A132N2N4</accession>
<dbReference type="GO" id="GO:0019172">
    <property type="term" value="F:glyoxalase III activity"/>
    <property type="evidence" value="ECO:0007669"/>
    <property type="project" value="TreeGrafter"/>
</dbReference>
<dbReference type="RefSeq" id="WP_067069399.1">
    <property type="nucleotide sequence ID" value="NZ_JYIJ01000015.1"/>
</dbReference>
<dbReference type="PANTHER" id="PTHR48094:SF11">
    <property type="entry name" value="GLUTATHIONE-INDEPENDENT GLYOXALASE HSP31-RELATED"/>
    <property type="match status" value="1"/>
</dbReference>
<dbReference type="EMBL" id="JYIJ01000015">
    <property type="protein sequence ID" value="KWX04353.1"/>
    <property type="molecule type" value="Genomic_DNA"/>
</dbReference>
<evidence type="ECO:0000313" key="5">
    <source>
        <dbReference type="EMBL" id="KWX04353.1"/>
    </source>
</evidence>
<dbReference type="InterPro" id="IPR029062">
    <property type="entry name" value="Class_I_gatase-like"/>
</dbReference>
<evidence type="ECO:0000313" key="7">
    <source>
        <dbReference type="Proteomes" id="UP000070598"/>
    </source>
</evidence>
<evidence type="ECO:0000259" key="4">
    <source>
        <dbReference type="Pfam" id="PF01965"/>
    </source>
</evidence>
<proteinExistence type="inferred from homology"/>
<reference evidence="5 8" key="2">
    <citation type="submission" date="2015-02" db="EMBL/GenBank/DDBJ databases">
        <title>Physiological reanalysis, assessment of diazotrophy, and genome sequences of multiple isolates of Streptomyces thermoautotrophicus.</title>
        <authorList>
            <person name="MacKellar D.C."/>
            <person name="Lieber L."/>
            <person name="Norman J."/>
            <person name="Bolger A."/>
            <person name="Tobin C."/>
            <person name="Murray J.W."/>
            <person name="Prell J."/>
        </authorList>
    </citation>
    <scope>NUCLEOTIDE SEQUENCE [LARGE SCALE GENOMIC DNA]</scope>
    <source>
        <strain evidence="5 8">UBT1</strain>
    </source>
</reference>
<evidence type="ECO:0000256" key="1">
    <source>
        <dbReference type="ARBA" id="ARBA00023016"/>
    </source>
</evidence>
<gene>
    <name evidence="5" type="ORF">TH66_07000</name>
    <name evidence="6" type="ORF">TR74_24035</name>
</gene>
<dbReference type="Pfam" id="PF01965">
    <property type="entry name" value="DJ-1_PfpI"/>
    <property type="match status" value="1"/>
</dbReference>
<feature type="domain" description="DJ-1/PfpI" evidence="4">
    <location>
        <begin position="29"/>
        <end position="229"/>
    </location>
</feature>
<dbReference type="AlphaFoldDB" id="A0A132N2N4"/>
<evidence type="ECO:0000313" key="8">
    <source>
        <dbReference type="Proteomes" id="UP000070659"/>
    </source>
</evidence>
<comment type="similarity">
    <text evidence="3">Belongs to the peptidase C56 family. HSP31-like subfamily.</text>
</comment>
<evidence type="ECO:0000256" key="3">
    <source>
        <dbReference type="ARBA" id="ARBA00038493"/>
    </source>
</evidence>
<dbReference type="PATRIC" id="fig|1469144.8.peg.3758"/>
<dbReference type="EMBL" id="JYIK01001121">
    <property type="protein sequence ID" value="KWX04916.1"/>
    <property type="molecule type" value="Genomic_DNA"/>
</dbReference>
<dbReference type="CDD" id="cd03141">
    <property type="entry name" value="GATase1_Hsp31_like"/>
    <property type="match status" value="1"/>
</dbReference>
<organism evidence="5 8">
    <name type="scientific">Carbonactinospora thermoautotrophica</name>
    <dbReference type="NCBI Taxonomy" id="1469144"/>
    <lineage>
        <taxon>Bacteria</taxon>
        <taxon>Bacillati</taxon>
        <taxon>Actinomycetota</taxon>
        <taxon>Actinomycetes</taxon>
        <taxon>Kitasatosporales</taxon>
        <taxon>Carbonactinosporaceae</taxon>
        <taxon>Carbonactinospora</taxon>
    </lineage>
</organism>
<dbReference type="InterPro" id="IPR050325">
    <property type="entry name" value="Prot/Nucl_acid_deglycase"/>
</dbReference>
<evidence type="ECO:0000256" key="2">
    <source>
        <dbReference type="ARBA" id="ARBA00023239"/>
    </source>
</evidence>
<keyword evidence="1" id="KW-0346">Stress response</keyword>
<dbReference type="GO" id="GO:0005737">
    <property type="term" value="C:cytoplasm"/>
    <property type="evidence" value="ECO:0007669"/>
    <property type="project" value="TreeGrafter"/>
</dbReference>
<keyword evidence="2" id="KW-0456">Lyase</keyword>
<dbReference type="PANTHER" id="PTHR48094">
    <property type="entry name" value="PROTEIN/NUCLEIC ACID DEGLYCASE DJ-1-RELATED"/>
    <property type="match status" value="1"/>
</dbReference>
<dbReference type="Proteomes" id="UP000070598">
    <property type="component" value="Unassembled WGS sequence"/>
</dbReference>
<evidence type="ECO:0000313" key="6">
    <source>
        <dbReference type="EMBL" id="KWX04916.1"/>
    </source>
</evidence>
<dbReference type="Proteomes" id="UP000070659">
    <property type="component" value="Unassembled WGS sequence"/>
</dbReference>
<sequence>MSTVLMVVSASNYWTLADGTRHPSGYWTEELVVPHRAFRERGLNVVVATPGGVAPTADPASLTPEMNGGDEAKVAEMRAYLDKISAELAKPARLEDVDPATVDALFIPGGHGPMEDLARSEDLGALLVRLLDDGKLVSAVCHGPAGLLSARREDGTWAFNGYRVTAFTNVEEGQVGFADKASWLLEDRLRSEGGVFEAGEPWQPYVVVDRTVVTGQNPASSEPLAAKVIDLLSVKASS</sequence>
<name>A0A132N2N4_9ACTN</name>
<dbReference type="InterPro" id="IPR002818">
    <property type="entry name" value="DJ-1/PfpI"/>
</dbReference>
<dbReference type="GO" id="GO:0019243">
    <property type="term" value="P:methylglyoxal catabolic process to D-lactate via S-lactoyl-glutathione"/>
    <property type="evidence" value="ECO:0007669"/>
    <property type="project" value="TreeGrafter"/>
</dbReference>
<dbReference type="Gene3D" id="3.40.50.880">
    <property type="match status" value="1"/>
</dbReference>